<organism evidence="2 3">
    <name type="scientific">Cedecea neteri</name>
    <dbReference type="NCBI Taxonomy" id="158822"/>
    <lineage>
        <taxon>Bacteria</taxon>
        <taxon>Pseudomonadati</taxon>
        <taxon>Pseudomonadota</taxon>
        <taxon>Gammaproteobacteria</taxon>
        <taxon>Enterobacterales</taxon>
        <taxon>Enterobacteriaceae</taxon>
        <taxon>Cedecea</taxon>
    </lineage>
</organism>
<gene>
    <name evidence="2" type="ORF">NCTC12120_06674</name>
</gene>
<sequence length="101" mass="10494">MLNAAEAGQPLVITGTSNAEPGQTVTVKLNNETYTGTVQANGSWSVAVPVDKASALGDGVYTVEASVSDAAGNGSSASHNLSVDVTRAVHLVWRGRRRRRD</sequence>
<dbReference type="InterPro" id="IPR013783">
    <property type="entry name" value="Ig-like_fold"/>
</dbReference>
<evidence type="ECO:0000313" key="2">
    <source>
        <dbReference type="EMBL" id="SQC93560.1"/>
    </source>
</evidence>
<dbReference type="Proteomes" id="UP000251197">
    <property type="component" value="Unassembled WGS sequence"/>
</dbReference>
<evidence type="ECO:0000259" key="1">
    <source>
        <dbReference type="Pfam" id="PF19077"/>
    </source>
</evidence>
<evidence type="ECO:0000313" key="3">
    <source>
        <dbReference type="Proteomes" id="UP000251197"/>
    </source>
</evidence>
<dbReference type="InterPro" id="IPR044016">
    <property type="entry name" value="Big_13"/>
</dbReference>
<feature type="domain" description="Bacterial Ig-like" evidence="1">
    <location>
        <begin position="13"/>
        <end position="84"/>
    </location>
</feature>
<dbReference type="NCBIfam" id="NF033510">
    <property type="entry name" value="Ca_tandemer"/>
    <property type="match status" value="1"/>
</dbReference>
<protein>
    <recommendedName>
        <fullName evidence="1">Bacterial Ig-like domain-containing protein</fullName>
    </recommendedName>
</protein>
<dbReference type="Gene3D" id="2.60.40.10">
    <property type="entry name" value="Immunoglobulins"/>
    <property type="match status" value="1"/>
</dbReference>
<dbReference type="EMBL" id="UAVU01000011">
    <property type="protein sequence ID" value="SQC93560.1"/>
    <property type="molecule type" value="Genomic_DNA"/>
</dbReference>
<name>A0A2X3L147_9ENTR</name>
<dbReference type="Pfam" id="PF19077">
    <property type="entry name" value="Big_13"/>
    <property type="match status" value="1"/>
</dbReference>
<proteinExistence type="predicted"/>
<accession>A0A2X3L147</accession>
<dbReference type="AlphaFoldDB" id="A0A2X3L147"/>
<reference evidence="2 3" key="1">
    <citation type="submission" date="2018-06" db="EMBL/GenBank/DDBJ databases">
        <authorList>
            <consortium name="Pathogen Informatics"/>
            <person name="Doyle S."/>
        </authorList>
    </citation>
    <scope>NUCLEOTIDE SEQUENCE [LARGE SCALE GENOMIC DNA]</scope>
    <source>
        <strain evidence="2 3">NCTC12120</strain>
    </source>
</reference>